<dbReference type="NCBIfam" id="TIGR01180">
    <property type="entry name" value="aman2_put"/>
    <property type="match status" value="1"/>
</dbReference>
<sequence length="868" mass="94969">MTILLTSTVNHQLLEGPYQATSTKPPPAFSFPPSAALDLVNLLIGNGGDTPNGSGGMIPSTAPPFAMTRWVAQTQVHYVSATPFNWTLDRVMGVVGTRQPAIWMGESAPISVSAGVGDEVIVEFEKRGLEVLRGSDGQKKEVVSVGYYTVDLDDGHGGTVKIEQTATSRVAHLRFTFQTTESPHLLFEISRPSVLTSTPTNISFPLGGVTISSTSPLELCGWSDERQDRIITPTSIAPFAENFRGYFCARFDPDMPHPEFGVIQNGTDTPIVGEGQTFEGPLLSAFAKFPAPLSGEQVVTLRIGTSFVSEAQARKNIDAEIPDASPSGRSDLHLMPGTFENTAYVVRKSWSNLLDRVQVLPYADGRPVNESSREFVDLQTFWTGVVHTLQYPSEQHEGNLYYSGYDNEVHELPDGSESYTGYSIWDTFRAEWAWQILFVPDRIPGMISSMLADYKEGGWLPMWKNVVETNIMVGTHADSLIAEAVLKGITGFDRDLAWEAVWKDTTVPPKDDATVVYADREEHVDYEVRAGLSSVYAEKGWVADDVHSESASRTLDYAYDDYAAYVLARELGKPESITEFLLNRSMTTAFNLFNDDTGFMEARNADGSWAGPDNGWTEGDKWAYSFDVVHDMTTLIARRGGEVAFVKSLDEHFDGGHNDHSNEPSHHIPYLYAMAGAAYKTQEKVREIAIANYNNTPTGLSGVGPNEDCGQMSAWFIFSAMGFYPVNPVSADYIVGSPFFEKISIDLDNPTSSSSNANPKRLTITAIGARTKPYIKSLTINRVPVTRPVISHAQIAQGAEVVFEMSDKVEAWGNDEAVLKVLGVQIGDEAGTGTDMNDEEHAQLQVSIPPSAIHESGAGADAVPRDEL</sequence>
<dbReference type="FunFam" id="1.20.1050.60:FF:000001">
    <property type="entry name" value="Putative alpha-1,2-mannosidase"/>
    <property type="match status" value="1"/>
</dbReference>
<dbReference type="InterPro" id="IPR014718">
    <property type="entry name" value="GH-type_carb-bd"/>
</dbReference>
<evidence type="ECO:0000256" key="1">
    <source>
        <dbReference type="SAM" id="MobiDB-lite"/>
    </source>
</evidence>
<dbReference type="GO" id="GO:0000224">
    <property type="term" value="F:peptide-N4-(N-acetyl-beta-glucosaminyl)asparagine amidase activity"/>
    <property type="evidence" value="ECO:0007669"/>
    <property type="project" value="TreeGrafter"/>
</dbReference>
<name>A0A9P5Z3H3_9AGAR</name>
<dbReference type="Gene3D" id="1.20.1050.60">
    <property type="entry name" value="alpha-1,2-mannosidase"/>
    <property type="match status" value="1"/>
</dbReference>
<feature type="domain" description="Glycosyl hydrolase family 92" evidence="2">
    <location>
        <begin position="312"/>
        <end position="807"/>
    </location>
</feature>
<dbReference type="PANTHER" id="PTHR12143:SF43">
    <property type="entry name" value="PUTATIVE-RELATED"/>
    <property type="match status" value="1"/>
</dbReference>
<dbReference type="GO" id="GO:0030246">
    <property type="term" value="F:carbohydrate binding"/>
    <property type="evidence" value="ECO:0007669"/>
    <property type="project" value="InterPro"/>
</dbReference>
<dbReference type="GO" id="GO:0005975">
    <property type="term" value="P:carbohydrate metabolic process"/>
    <property type="evidence" value="ECO:0007669"/>
    <property type="project" value="InterPro"/>
</dbReference>
<comment type="caution">
    <text evidence="4">The sequence shown here is derived from an EMBL/GenBank/DDBJ whole genome shotgun (WGS) entry which is preliminary data.</text>
</comment>
<dbReference type="SUPFAM" id="SSF48208">
    <property type="entry name" value="Six-hairpin glycosidases"/>
    <property type="match status" value="1"/>
</dbReference>
<dbReference type="Pfam" id="PF07971">
    <property type="entry name" value="Glyco_hydro_92"/>
    <property type="match status" value="1"/>
</dbReference>
<evidence type="ECO:0000313" key="5">
    <source>
        <dbReference type="Proteomes" id="UP000807469"/>
    </source>
</evidence>
<evidence type="ECO:0000313" key="4">
    <source>
        <dbReference type="EMBL" id="KAF9480738.1"/>
    </source>
</evidence>
<accession>A0A9P5Z3H3</accession>
<reference evidence="4" key="1">
    <citation type="submission" date="2020-11" db="EMBL/GenBank/DDBJ databases">
        <authorList>
            <consortium name="DOE Joint Genome Institute"/>
            <person name="Ahrendt S."/>
            <person name="Riley R."/>
            <person name="Andreopoulos W."/>
            <person name="Labutti K."/>
            <person name="Pangilinan J."/>
            <person name="Ruiz-Duenas F.J."/>
            <person name="Barrasa J.M."/>
            <person name="Sanchez-Garcia M."/>
            <person name="Camarero S."/>
            <person name="Miyauchi S."/>
            <person name="Serrano A."/>
            <person name="Linde D."/>
            <person name="Babiker R."/>
            <person name="Drula E."/>
            <person name="Ayuso-Fernandez I."/>
            <person name="Pacheco R."/>
            <person name="Padilla G."/>
            <person name="Ferreira P."/>
            <person name="Barriuso J."/>
            <person name="Kellner H."/>
            <person name="Castanera R."/>
            <person name="Alfaro M."/>
            <person name="Ramirez L."/>
            <person name="Pisabarro A.G."/>
            <person name="Kuo A."/>
            <person name="Tritt A."/>
            <person name="Lipzen A."/>
            <person name="He G."/>
            <person name="Yan M."/>
            <person name="Ng V."/>
            <person name="Cullen D."/>
            <person name="Martin F."/>
            <person name="Rosso M.-N."/>
            <person name="Henrissat B."/>
            <person name="Hibbett D."/>
            <person name="Martinez A.T."/>
            <person name="Grigoriev I.V."/>
        </authorList>
    </citation>
    <scope>NUCLEOTIDE SEQUENCE</scope>
    <source>
        <strain evidence="4">CIRM-BRFM 674</strain>
    </source>
</reference>
<dbReference type="InterPro" id="IPR005887">
    <property type="entry name" value="GH92_a_mannosidase_put"/>
</dbReference>
<keyword evidence="5" id="KW-1185">Reference proteome</keyword>
<dbReference type="EMBL" id="MU155189">
    <property type="protein sequence ID" value="KAF9480738.1"/>
    <property type="molecule type" value="Genomic_DNA"/>
</dbReference>
<dbReference type="GO" id="GO:0005634">
    <property type="term" value="C:nucleus"/>
    <property type="evidence" value="ECO:0007669"/>
    <property type="project" value="TreeGrafter"/>
</dbReference>
<feature type="domain" description="Glycosyl hydrolase family 92 N-terminal" evidence="3">
    <location>
        <begin position="39"/>
        <end position="306"/>
    </location>
</feature>
<dbReference type="Gene3D" id="1.20.1610.10">
    <property type="entry name" value="alpha-1,2-mannosidases domains"/>
    <property type="match status" value="1"/>
</dbReference>
<dbReference type="PANTHER" id="PTHR12143">
    <property type="entry name" value="PEPTIDE N-GLYCANASE PNGASE -RELATED"/>
    <property type="match status" value="1"/>
</dbReference>
<dbReference type="Gene3D" id="2.70.98.10">
    <property type="match status" value="1"/>
</dbReference>
<dbReference type="AlphaFoldDB" id="A0A9P5Z3H3"/>
<dbReference type="Proteomes" id="UP000807469">
    <property type="component" value="Unassembled WGS sequence"/>
</dbReference>
<organism evidence="4 5">
    <name type="scientific">Pholiota conissans</name>
    <dbReference type="NCBI Taxonomy" id="109636"/>
    <lineage>
        <taxon>Eukaryota</taxon>
        <taxon>Fungi</taxon>
        <taxon>Dikarya</taxon>
        <taxon>Basidiomycota</taxon>
        <taxon>Agaricomycotina</taxon>
        <taxon>Agaricomycetes</taxon>
        <taxon>Agaricomycetidae</taxon>
        <taxon>Agaricales</taxon>
        <taxon>Agaricineae</taxon>
        <taxon>Strophariaceae</taxon>
        <taxon>Pholiota</taxon>
    </lineage>
</organism>
<evidence type="ECO:0008006" key="6">
    <source>
        <dbReference type="Google" id="ProtNLM"/>
    </source>
</evidence>
<proteinExistence type="predicted"/>
<gene>
    <name evidence="4" type="ORF">BDN70DRAFT_893891</name>
</gene>
<dbReference type="InterPro" id="IPR012939">
    <property type="entry name" value="Glyco_hydro_92"/>
</dbReference>
<dbReference type="Pfam" id="PF17678">
    <property type="entry name" value="Glyco_hydro_92N"/>
    <property type="match status" value="1"/>
</dbReference>
<dbReference type="GO" id="GO:0006516">
    <property type="term" value="P:glycoprotein catabolic process"/>
    <property type="evidence" value="ECO:0007669"/>
    <property type="project" value="TreeGrafter"/>
</dbReference>
<dbReference type="InterPro" id="IPR050883">
    <property type="entry name" value="PNGase"/>
</dbReference>
<evidence type="ECO:0000259" key="3">
    <source>
        <dbReference type="Pfam" id="PF17678"/>
    </source>
</evidence>
<evidence type="ECO:0000259" key="2">
    <source>
        <dbReference type="Pfam" id="PF07971"/>
    </source>
</evidence>
<protein>
    <recommendedName>
        <fullName evidence="6">Glycoside hydrolase family 92 protein</fullName>
    </recommendedName>
</protein>
<dbReference type="OrthoDB" id="449263at2759"/>
<dbReference type="InterPro" id="IPR008928">
    <property type="entry name" value="6-hairpin_glycosidase_sf"/>
</dbReference>
<dbReference type="Gene3D" id="3.30.2080.10">
    <property type="entry name" value="GH92 mannosidase domain"/>
    <property type="match status" value="1"/>
</dbReference>
<dbReference type="InterPro" id="IPR041371">
    <property type="entry name" value="GH92_N"/>
</dbReference>
<feature type="region of interest" description="Disordered" evidence="1">
    <location>
        <begin position="847"/>
        <end position="868"/>
    </location>
</feature>
<dbReference type="GO" id="GO:0005829">
    <property type="term" value="C:cytosol"/>
    <property type="evidence" value="ECO:0007669"/>
    <property type="project" value="TreeGrafter"/>
</dbReference>